<dbReference type="Proteomes" id="UP001050975">
    <property type="component" value="Unassembled WGS sequence"/>
</dbReference>
<dbReference type="EMBL" id="BLAY01000057">
    <property type="protein sequence ID" value="GET39039.1"/>
    <property type="molecule type" value="Genomic_DNA"/>
</dbReference>
<dbReference type="AlphaFoldDB" id="A0AAV3WI71"/>
<dbReference type="RefSeq" id="WP_226583898.1">
    <property type="nucleotide sequence ID" value="NZ_BLAY01000057.1"/>
</dbReference>
<reference evidence="1" key="1">
    <citation type="submission" date="2019-10" db="EMBL/GenBank/DDBJ databases">
        <title>Draft genome sequece of Microseira wollei NIES-4236.</title>
        <authorList>
            <person name="Yamaguchi H."/>
            <person name="Suzuki S."/>
            <person name="Kawachi M."/>
        </authorList>
    </citation>
    <scope>NUCLEOTIDE SEQUENCE</scope>
    <source>
        <strain evidence="1">NIES-4236</strain>
    </source>
</reference>
<comment type="caution">
    <text evidence="1">The sequence shown here is derived from an EMBL/GenBank/DDBJ whole genome shotgun (WGS) entry which is preliminary data.</text>
</comment>
<evidence type="ECO:0000313" key="2">
    <source>
        <dbReference type="Proteomes" id="UP001050975"/>
    </source>
</evidence>
<accession>A0AAV3WI71</accession>
<keyword evidence="2" id="KW-1185">Reference proteome</keyword>
<name>A0AAV3WI71_9CYAN</name>
<proteinExistence type="predicted"/>
<gene>
    <name evidence="1" type="ORF">MiSe_38000</name>
</gene>
<protein>
    <submittedName>
        <fullName evidence="1">Uncharacterized protein</fullName>
    </submittedName>
</protein>
<organism evidence="1 2">
    <name type="scientific">Microseira wollei NIES-4236</name>
    <dbReference type="NCBI Taxonomy" id="2530354"/>
    <lineage>
        <taxon>Bacteria</taxon>
        <taxon>Bacillati</taxon>
        <taxon>Cyanobacteriota</taxon>
        <taxon>Cyanophyceae</taxon>
        <taxon>Oscillatoriophycideae</taxon>
        <taxon>Aerosakkonematales</taxon>
        <taxon>Aerosakkonemataceae</taxon>
        <taxon>Microseira</taxon>
    </lineage>
</organism>
<sequence length="117" mass="13252">MDQSITQLLSRISNYHDGDFDAARMSLPQQEVEGIATLLIEQLSANLKGAVLANYLFAIRNRATLQRPWMIVRIIPGAKTHIIARFVNRQDADDRLRALQRYVPNAVFEVVFDPGES</sequence>
<evidence type="ECO:0000313" key="1">
    <source>
        <dbReference type="EMBL" id="GET39039.1"/>
    </source>
</evidence>